<keyword evidence="1" id="KW-0378">Hydrolase</keyword>
<evidence type="ECO:0000259" key="2">
    <source>
        <dbReference type="Pfam" id="PF20434"/>
    </source>
</evidence>
<dbReference type="InterPro" id="IPR050300">
    <property type="entry name" value="GDXG_lipolytic_enzyme"/>
</dbReference>
<dbReference type="PANTHER" id="PTHR48081:SF13">
    <property type="entry name" value="ALPHA_BETA HYDROLASE"/>
    <property type="match status" value="1"/>
</dbReference>
<evidence type="ECO:0000256" key="1">
    <source>
        <dbReference type="ARBA" id="ARBA00022801"/>
    </source>
</evidence>
<dbReference type="Proteomes" id="UP000094271">
    <property type="component" value="Unassembled WGS sequence"/>
</dbReference>
<name>A0A1E3UIM7_9FIRM</name>
<evidence type="ECO:0000313" key="6">
    <source>
        <dbReference type="Proteomes" id="UP000094869"/>
    </source>
</evidence>
<dbReference type="EMBL" id="MEHA01000007">
    <property type="protein sequence ID" value="ODR52188.1"/>
    <property type="molecule type" value="Genomic_DNA"/>
</dbReference>
<dbReference type="Proteomes" id="UP000094869">
    <property type="component" value="Unassembled WGS sequence"/>
</dbReference>
<sequence length="345" mass="39236">MWNHIPIDKEKGGARRDPLFWKNMSGKAGKMKDCSYYIDRAVRRTEAELGCSVGGPAEIIPSMAKEDYPINYILDVSYGNKTEAEKADIYLPEEIKDKMPCLIEVHGGGWYFGRKSSVEFKPFLYGLKRGYILISAGYTLSPEATYPAAVEEIKGLIRFLRAHADEYHIDGKRIALWGGSAGAQLAGLAAMDAERRFDSPDFGNIEQDSGVNACVLWYGCYNYDMDAGQRRKLHMPLREGDYWTYRNYLGCDELNSCREVLHEMNPENHISLGAPPVFLQHGDKDTYVPYLQSVDFYEKLVKVVGSEKVTLEILSGYEHADDRMFEEANVRKVFDFLDRINGRIE</sequence>
<feature type="domain" description="BD-FAE-like" evidence="2">
    <location>
        <begin position="88"/>
        <end position="300"/>
    </location>
</feature>
<dbReference type="SUPFAM" id="SSF53474">
    <property type="entry name" value="alpha/beta-Hydrolases"/>
    <property type="match status" value="1"/>
</dbReference>
<evidence type="ECO:0000313" key="5">
    <source>
        <dbReference type="Proteomes" id="UP000094271"/>
    </source>
</evidence>
<dbReference type="AlphaFoldDB" id="A0A1E3UIM7"/>
<organism evidence="3 5">
    <name type="scientific">Eisenbergiella tayi</name>
    <dbReference type="NCBI Taxonomy" id="1432052"/>
    <lineage>
        <taxon>Bacteria</taxon>
        <taxon>Bacillati</taxon>
        <taxon>Bacillota</taxon>
        <taxon>Clostridia</taxon>
        <taxon>Lachnospirales</taxon>
        <taxon>Lachnospiraceae</taxon>
        <taxon>Eisenbergiella</taxon>
    </lineage>
</organism>
<dbReference type="PANTHER" id="PTHR48081">
    <property type="entry name" value="AB HYDROLASE SUPERFAMILY PROTEIN C4A8.06C"/>
    <property type="match status" value="1"/>
</dbReference>
<reference evidence="4 6" key="1">
    <citation type="submission" date="2016-08" db="EMBL/GenBank/DDBJ databases">
        <title>Characterization of Isolates of Eisenbergiella tayi Derived from Blood Cultures, Using Whole Genome Sequencing.</title>
        <authorList>
            <person name="Bernier A.-M."/>
            <person name="Burdz T."/>
            <person name="Wiebe D."/>
            <person name="Bernard K."/>
        </authorList>
    </citation>
    <scope>NUCLEOTIDE SEQUENCE [LARGE SCALE GENOMIC DNA]</scope>
    <source>
        <strain evidence="4 6">NML120146</strain>
    </source>
</reference>
<dbReference type="Pfam" id="PF20434">
    <property type="entry name" value="BD-FAE"/>
    <property type="match status" value="1"/>
</dbReference>
<accession>A0A1E3UIM7</accession>
<dbReference type="EMBL" id="MEHD01000025">
    <property type="protein sequence ID" value="ODR54730.1"/>
    <property type="molecule type" value="Genomic_DNA"/>
</dbReference>
<dbReference type="GO" id="GO:0016787">
    <property type="term" value="F:hydrolase activity"/>
    <property type="evidence" value="ECO:0007669"/>
    <property type="project" value="UniProtKB-KW"/>
</dbReference>
<dbReference type="InterPro" id="IPR029058">
    <property type="entry name" value="AB_hydrolase_fold"/>
</dbReference>
<evidence type="ECO:0000313" key="3">
    <source>
        <dbReference type="EMBL" id="ODR52188.1"/>
    </source>
</evidence>
<protein>
    <recommendedName>
        <fullName evidence="2">BD-FAE-like domain-containing protein</fullName>
    </recommendedName>
</protein>
<dbReference type="Gene3D" id="3.40.50.1820">
    <property type="entry name" value="alpha/beta hydrolase"/>
    <property type="match status" value="1"/>
</dbReference>
<keyword evidence="6" id="KW-1185">Reference proteome</keyword>
<proteinExistence type="predicted"/>
<evidence type="ECO:0000313" key="4">
    <source>
        <dbReference type="EMBL" id="ODR54730.1"/>
    </source>
</evidence>
<reference evidence="3 5" key="2">
    <citation type="submission" date="2016-08" db="EMBL/GenBank/DDBJ databases">
        <authorList>
            <person name="Seilhamer J.J."/>
        </authorList>
    </citation>
    <scope>NUCLEOTIDE SEQUENCE [LARGE SCALE GENOMIC DNA]</scope>
    <source>
        <strain evidence="3 5">NML150140-1</strain>
    </source>
</reference>
<gene>
    <name evidence="3" type="ORF">BEI59_11820</name>
    <name evidence="4" type="ORF">BEI63_17515</name>
</gene>
<comment type="caution">
    <text evidence="3">The sequence shown here is derived from an EMBL/GenBank/DDBJ whole genome shotgun (WGS) entry which is preliminary data.</text>
</comment>
<dbReference type="InterPro" id="IPR049492">
    <property type="entry name" value="BD-FAE-like_dom"/>
</dbReference>